<reference evidence="4 5" key="1">
    <citation type="journal article" date="2016" name="Nat. Commun.">
        <title>Thousands of microbial genomes shed light on interconnected biogeochemical processes in an aquifer system.</title>
        <authorList>
            <person name="Anantharaman K."/>
            <person name="Brown C.T."/>
            <person name="Hug L.A."/>
            <person name="Sharon I."/>
            <person name="Castelle C.J."/>
            <person name="Probst A.J."/>
            <person name="Thomas B.C."/>
            <person name="Singh A."/>
            <person name="Wilkins M.J."/>
            <person name="Karaoz U."/>
            <person name="Brodie E.L."/>
            <person name="Williams K.H."/>
            <person name="Hubbard S.S."/>
            <person name="Banfield J.F."/>
        </authorList>
    </citation>
    <scope>NUCLEOTIDE SEQUENCE [LARGE SCALE GENOMIC DNA]</scope>
</reference>
<comment type="caution">
    <text evidence="4">The sequence shown here is derived from an EMBL/GenBank/DDBJ whole genome shotgun (WGS) entry which is preliminary data.</text>
</comment>
<gene>
    <name evidence="4" type="ORF">A2257_02400</name>
</gene>
<dbReference type="InterPro" id="IPR028098">
    <property type="entry name" value="Glyco_trans_4-like_N"/>
</dbReference>
<dbReference type="AlphaFoldDB" id="A0A1F5S4L5"/>
<dbReference type="CDD" id="cd03809">
    <property type="entry name" value="GT4_MtfB-like"/>
    <property type="match status" value="1"/>
</dbReference>
<dbReference type="Pfam" id="PF00534">
    <property type="entry name" value="Glycos_transf_1"/>
    <property type="match status" value="1"/>
</dbReference>
<dbReference type="SUPFAM" id="SSF53756">
    <property type="entry name" value="UDP-Glycosyltransferase/glycogen phosphorylase"/>
    <property type="match status" value="1"/>
</dbReference>
<name>A0A1F5S4L5_9BACT</name>
<dbReference type="PANTHER" id="PTHR46401:SF2">
    <property type="entry name" value="GLYCOSYLTRANSFERASE WBBK-RELATED"/>
    <property type="match status" value="1"/>
</dbReference>
<evidence type="ECO:0000256" key="1">
    <source>
        <dbReference type="ARBA" id="ARBA00022679"/>
    </source>
</evidence>
<dbReference type="GO" id="GO:0016757">
    <property type="term" value="F:glycosyltransferase activity"/>
    <property type="evidence" value="ECO:0007669"/>
    <property type="project" value="InterPro"/>
</dbReference>
<dbReference type="Gene3D" id="3.40.50.2000">
    <property type="entry name" value="Glycogen Phosphorylase B"/>
    <property type="match status" value="2"/>
</dbReference>
<protein>
    <recommendedName>
        <fullName evidence="6">Glycosyl transferase family 1 domain-containing protein</fullName>
    </recommendedName>
</protein>
<evidence type="ECO:0008006" key="6">
    <source>
        <dbReference type="Google" id="ProtNLM"/>
    </source>
</evidence>
<dbReference type="Pfam" id="PF13439">
    <property type="entry name" value="Glyco_transf_4"/>
    <property type="match status" value="1"/>
</dbReference>
<dbReference type="Proteomes" id="UP000177407">
    <property type="component" value="Unassembled WGS sequence"/>
</dbReference>
<dbReference type="EMBL" id="MFGA01000002">
    <property type="protein sequence ID" value="OGF21627.1"/>
    <property type="molecule type" value="Genomic_DNA"/>
</dbReference>
<evidence type="ECO:0000313" key="4">
    <source>
        <dbReference type="EMBL" id="OGF21627.1"/>
    </source>
</evidence>
<feature type="domain" description="Glycosyl transferase family 1" evidence="2">
    <location>
        <begin position="194"/>
        <end position="347"/>
    </location>
</feature>
<feature type="domain" description="Glycosyltransferase subfamily 4-like N-terminal" evidence="3">
    <location>
        <begin position="16"/>
        <end position="174"/>
    </location>
</feature>
<organism evidence="4 5">
    <name type="scientific">Candidatus Falkowbacteria bacterium RIFOXYA2_FULL_38_12</name>
    <dbReference type="NCBI Taxonomy" id="1797993"/>
    <lineage>
        <taxon>Bacteria</taxon>
        <taxon>Candidatus Falkowiibacteriota</taxon>
    </lineage>
</organism>
<dbReference type="InterPro" id="IPR001296">
    <property type="entry name" value="Glyco_trans_1"/>
</dbReference>
<evidence type="ECO:0000313" key="5">
    <source>
        <dbReference type="Proteomes" id="UP000177407"/>
    </source>
</evidence>
<keyword evidence="1" id="KW-0808">Transferase</keyword>
<evidence type="ECO:0000259" key="3">
    <source>
        <dbReference type="Pfam" id="PF13439"/>
    </source>
</evidence>
<sequence>MKIGIDARFLGPVSKGLGRYVERLVENLEKIDRENEYIIFLRRENWDYYTPKFSNFKKVLADCKWYSFKEQIMMPLAIWKEKVDLMHFPHFNIPIFCPIKFVATIHDLILLQFPTPRATTLSPIFYKIKYLVYKFVIWFAVWRAKKVLTVSEYTKKEIIKYFKIKEDKIEVAYEACDGVEYGQLKIPEKESLAKLGITKPFILYVGNAYPHKNLETLIEVYRDLAIGCQLVFVGKEDYFYKRLKEMVHENEKEKIIFTNFVNEAVLADLYRGARLYVFPSFIEGFGLPGLEAMNYGLPVLASNSSCLEEIYEDAAIYFNPRDKDDIIKKIKLIYFDEELRKRLSEKGFLQIKKYSWESLAKKTLEIYKNEEKKRREN</sequence>
<proteinExistence type="predicted"/>
<evidence type="ECO:0000259" key="2">
    <source>
        <dbReference type="Pfam" id="PF00534"/>
    </source>
</evidence>
<dbReference type="PANTHER" id="PTHR46401">
    <property type="entry name" value="GLYCOSYLTRANSFERASE WBBK-RELATED"/>
    <property type="match status" value="1"/>
</dbReference>
<accession>A0A1F5S4L5</accession>